<keyword evidence="2" id="KW-1133">Transmembrane helix</keyword>
<keyword evidence="2" id="KW-0472">Membrane</keyword>
<dbReference type="EMBL" id="BARS01034759">
    <property type="protein sequence ID" value="GAG25806.1"/>
    <property type="molecule type" value="Genomic_DNA"/>
</dbReference>
<accession>X0XLE6</accession>
<feature type="transmembrane region" description="Helical" evidence="2">
    <location>
        <begin position="20"/>
        <end position="40"/>
    </location>
</feature>
<gene>
    <name evidence="3" type="ORF">S01H1_53655</name>
</gene>
<evidence type="ECO:0000313" key="3">
    <source>
        <dbReference type="EMBL" id="GAG25806.1"/>
    </source>
</evidence>
<name>X0XLE6_9ZZZZ</name>
<protein>
    <submittedName>
        <fullName evidence="3">Uncharacterized protein</fullName>
    </submittedName>
</protein>
<organism evidence="3">
    <name type="scientific">marine sediment metagenome</name>
    <dbReference type="NCBI Taxonomy" id="412755"/>
    <lineage>
        <taxon>unclassified sequences</taxon>
        <taxon>metagenomes</taxon>
        <taxon>ecological metagenomes</taxon>
    </lineage>
</organism>
<reference evidence="3" key="1">
    <citation type="journal article" date="2014" name="Front. Microbiol.">
        <title>High frequency of phylogenetically diverse reductive dehalogenase-homologous genes in deep subseafloor sedimentary metagenomes.</title>
        <authorList>
            <person name="Kawai M."/>
            <person name="Futagami T."/>
            <person name="Toyoda A."/>
            <person name="Takaki Y."/>
            <person name="Nishi S."/>
            <person name="Hori S."/>
            <person name="Arai W."/>
            <person name="Tsubouchi T."/>
            <person name="Morono Y."/>
            <person name="Uchiyama I."/>
            <person name="Ito T."/>
            <person name="Fujiyama A."/>
            <person name="Inagaki F."/>
            <person name="Takami H."/>
        </authorList>
    </citation>
    <scope>NUCLEOTIDE SEQUENCE</scope>
    <source>
        <strain evidence="3">Expedition CK06-06</strain>
    </source>
</reference>
<keyword evidence="1" id="KW-0175">Coiled coil</keyword>
<evidence type="ECO:0000256" key="2">
    <source>
        <dbReference type="SAM" id="Phobius"/>
    </source>
</evidence>
<sequence length="110" mass="12922">MDDLIALILTALPPSVSAPFAAIIILGGVFIFFFFLHRFWKTYHESMSLDRDEEMNMSEKIYNKISSITDNYSGKYLTDKDLEKLKKEFREEIEDIYKEINGLKKKFGIR</sequence>
<keyword evidence="2" id="KW-0812">Transmembrane</keyword>
<dbReference type="AlphaFoldDB" id="X0XLE6"/>
<comment type="caution">
    <text evidence="3">The sequence shown here is derived from an EMBL/GenBank/DDBJ whole genome shotgun (WGS) entry which is preliminary data.</text>
</comment>
<proteinExistence type="predicted"/>
<evidence type="ECO:0000256" key="1">
    <source>
        <dbReference type="SAM" id="Coils"/>
    </source>
</evidence>
<feature type="coiled-coil region" evidence="1">
    <location>
        <begin position="79"/>
        <end position="106"/>
    </location>
</feature>